<protein>
    <submittedName>
        <fullName evidence="1">Uncharacterized protein</fullName>
    </submittedName>
</protein>
<dbReference type="Proteomes" id="UP001356427">
    <property type="component" value="Unassembled WGS sequence"/>
</dbReference>
<dbReference type="AlphaFoldDB" id="A0AAN8L7Z1"/>
<evidence type="ECO:0000313" key="1">
    <source>
        <dbReference type="EMBL" id="KAK6304298.1"/>
    </source>
</evidence>
<organism evidence="1 2">
    <name type="scientific">Coregonus suidteri</name>
    <dbReference type="NCBI Taxonomy" id="861788"/>
    <lineage>
        <taxon>Eukaryota</taxon>
        <taxon>Metazoa</taxon>
        <taxon>Chordata</taxon>
        <taxon>Craniata</taxon>
        <taxon>Vertebrata</taxon>
        <taxon>Euteleostomi</taxon>
        <taxon>Actinopterygii</taxon>
        <taxon>Neopterygii</taxon>
        <taxon>Teleostei</taxon>
        <taxon>Protacanthopterygii</taxon>
        <taxon>Salmoniformes</taxon>
        <taxon>Salmonidae</taxon>
        <taxon>Coregoninae</taxon>
        <taxon>Coregonus</taxon>
    </lineage>
</organism>
<accession>A0AAN8L7Z1</accession>
<keyword evidence="2" id="KW-1185">Reference proteome</keyword>
<comment type="caution">
    <text evidence="1">The sequence shown here is derived from an EMBL/GenBank/DDBJ whole genome shotgun (WGS) entry which is preliminary data.</text>
</comment>
<sequence length="125" mass="14747">MENIRLGHHSNLGWRRNKRRGRSLIMDCPTETKFPSSGKNRNYTLDASSSSFNRFQHTAHDCADYLANEDTLEHKHVVMCQITTWTERIPNTTSTRTASTYKIDKMRPEHWQSEDDDRLQTYKLM</sequence>
<name>A0AAN8L7Z1_9TELE</name>
<proteinExistence type="predicted"/>
<gene>
    <name evidence="1" type="ORF">J4Q44_G00248840</name>
</gene>
<evidence type="ECO:0000313" key="2">
    <source>
        <dbReference type="Proteomes" id="UP001356427"/>
    </source>
</evidence>
<reference evidence="1 2" key="1">
    <citation type="submission" date="2021-04" db="EMBL/GenBank/DDBJ databases">
        <authorList>
            <person name="De Guttry C."/>
            <person name="Zahm M."/>
            <person name="Klopp C."/>
            <person name="Cabau C."/>
            <person name="Louis A."/>
            <person name="Berthelot C."/>
            <person name="Parey E."/>
            <person name="Roest Crollius H."/>
            <person name="Montfort J."/>
            <person name="Robinson-Rechavi M."/>
            <person name="Bucao C."/>
            <person name="Bouchez O."/>
            <person name="Gislard M."/>
            <person name="Lluch J."/>
            <person name="Milhes M."/>
            <person name="Lampietro C."/>
            <person name="Lopez Roques C."/>
            <person name="Donnadieu C."/>
            <person name="Braasch I."/>
            <person name="Desvignes T."/>
            <person name="Postlethwait J."/>
            <person name="Bobe J."/>
            <person name="Wedekind C."/>
            <person name="Guiguen Y."/>
        </authorList>
    </citation>
    <scope>NUCLEOTIDE SEQUENCE [LARGE SCALE GENOMIC DNA]</scope>
    <source>
        <strain evidence="1">Cs_M1</strain>
        <tissue evidence="1">Blood</tissue>
    </source>
</reference>
<dbReference type="EMBL" id="JAGTTL010000023">
    <property type="protein sequence ID" value="KAK6304298.1"/>
    <property type="molecule type" value="Genomic_DNA"/>
</dbReference>